<dbReference type="Gene3D" id="4.10.75.10">
    <property type="entry name" value="Elafin-like"/>
    <property type="match status" value="4"/>
</dbReference>
<name>A0A8C5DBP7_GOUWI</name>
<dbReference type="PANTHER" id="PTHR19441">
    <property type="entry name" value="WHEY ACDIC PROTEIN WAP"/>
    <property type="match status" value="1"/>
</dbReference>
<dbReference type="PRINTS" id="PR00003">
    <property type="entry name" value="4DISULPHCORE"/>
</dbReference>
<dbReference type="SUPFAM" id="SSF57256">
    <property type="entry name" value="Elafin-like"/>
    <property type="match status" value="4"/>
</dbReference>
<evidence type="ECO:0000313" key="3">
    <source>
        <dbReference type="Proteomes" id="UP000694680"/>
    </source>
</evidence>
<dbReference type="AlphaFoldDB" id="A0A8C5DBP7"/>
<dbReference type="SMART" id="SM00217">
    <property type="entry name" value="WAP"/>
    <property type="match status" value="4"/>
</dbReference>
<dbReference type="GO" id="GO:0004867">
    <property type="term" value="F:serine-type endopeptidase inhibitor activity"/>
    <property type="evidence" value="ECO:0007669"/>
    <property type="project" value="TreeGrafter"/>
</dbReference>
<evidence type="ECO:0000313" key="2">
    <source>
        <dbReference type="Ensembl" id="ENSGWIP00000004238.1"/>
    </source>
</evidence>
<feature type="domain" description="WAP" evidence="1">
    <location>
        <begin position="162"/>
        <end position="209"/>
    </location>
</feature>
<protein>
    <recommendedName>
        <fullName evidence="1">WAP domain-containing protein</fullName>
    </recommendedName>
</protein>
<sequence length="260" mass="30031">SNWKNISNRILYNPIIGVLAKYRITLCRIPDSCNSTVLCFYLDFLSYIYLSSTNTKLLFFFSEKPGNCPDEPQWGKLHCKIHDQCNNDHDCPYDQKCCKTRCGFECKDVQSPDKPGQCPAALLQWGPEYCNVVDKCHNDYDCPGDEKCCKCRCGLQCVDVNNEKPGECPNEYQWGKPHCQVNNECHFDFECPKKQKCCKTRCGFKCINVHQEKPGNCPDEPQWGKPHCKIHDQCEDDHDCPYDQKCCKTRCGFQCKDVQN</sequence>
<keyword evidence="3" id="KW-1185">Reference proteome</keyword>
<dbReference type="InterPro" id="IPR036645">
    <property type="entry name" value="Elafin-like_sf"/>
</dbReference>
<evidence type="ECO:0000259" key="1">
    <source>
        <dbReference type="PROSITE" id="PS51390"/>
    </source>
</evidence>
<organism evidence="2 3">
    <name type="scientific">Gouania willdenowi</name>
    <name type="common">Blunt-snouted clingfish</name>
    <name type="synonym">Lepadogaster willdenowi</name>
    <dbReference type="NCBI Taxonomy" id="441366"/>
    <lineage>
        <taxon>Eukaryota</taxon>
        <taxon>Metazoa</taxon>
        <taxon>Chordata</taxon>
        <taxon>Craniata</taxon>
        <taxon>Vertebrata</taxon>
        <taxon>Euteleostomi</taxon>
        <taxon>Actinopterygii</taxon>
        <taxon>Neopterygii</taxon>
        <taxon>Teleostei</taxon>
        <taxon>Neoteleostei</taxon>
        <taxon>Acanthomorphata</taxon>
        <taxon>Ovalentaria</taxon>
        <taxon>Blenniimorphae</taxon>
        <taxon>Blenniiformes</taxon>
        <taxon>Gobiesocoidei</taxon>
        <taxon>Gobiesocidae</taxon>
        <taxon>Gobiesocinae</taxon>
        <taxon>Gouania</taxon>
    </lineage>
</organism>
<proteinExistence type="predicted"/>
<feature type="domain" description="WAP" evidence="1">
    <location>
        <begin position="61"/>
        <end position="110"/>
    </location>
</feature>
<dbReference type="GO" id="GO:0005615">
    <property type="term" value="C:extracellular space"/>
    <property type="evidence" value="ECO:0007669"/>
    <property type="project" value="TreeGrafter"/>
</dbReference>
<reference evidence="2" key="3">
    <citation type="submission" date="2025-09" db="UniProtKB">
        <authorList>
            <consortium name="Ensembl"/>
        </authorList>
    </citation>
    <scope>IDENTIFICATION</scope>
</reference>
<dbReference type="PROSITE" id="PS51390">
    <property type="entry name" value="WAP"/>
    <property type="match status" value="4"/>
</dbReference>
<dbReference type="Ensembl" id="ENSGWIT00000004547.1">
    <property type="protein sequence ID" value="ENSGWIP00000004238.1"/>
    <property type="gene ID" value="ENSGWIG00000002277.1"/>
</dbReference>
<feature type="domain" description="WAP" evidence="1">
    <location>
        <begin position="210"/>
        <end position="259"/>
    </location>
</feature>
<dbReference type="InterPro" id="IPR008197">
    <property type="entry name" value="WAP_dom"/>
</dbReference>
<dbReference type="InterPro" id="IPR050514">
    <property type="entry name" value="WAP_four-disulfide_core"/>
</dbReference>
<feature type="domain" description="WAP" evidence="1">
    <location>
        <begin position="111"/>
        <end position="161"/>
    </location>
</feature>
<reference evidence="2" key="2">
    <citation type="submission" date="2025-08" db="UniProtKB">
        <authorList>
            <consortium name="Ensembl"/>
        </authorList>
    </citation>
    <scope>IDENTIFICATION</scope>
</reference>
<reference evidence="2" key="1">
    <citation type="submission" date="2020-06" db="EMBL/GenBank/DDBJ databases">
        <authorList>
            <consortium name="Wellcome Sanger Institute Data Sharing"/>
        </authorList>
    </citation>
    <scope>NUCLEOTIDE SEQUENCE [LARGE SCALE GENOMIC DNA]</scope>
</reference>
<dbReference type="Proteomes" id="UP000694680">
    <property type="component" value="Chromosome 7"/>
</dbReference>
<dbReference type="PANTHER" id="PTHR19441:SF95">
    <property type="entry name" value="PERLWAPIN ISOFORM X1"/>
    <property type="match status" value="1"/>
</dbReference>
<dbReference type="Pfam" id="PF00095">
    <property type="entry name" value="WAP"/>
    <property type="match status" value="4"/>
</dbReference>
<accession>A0A8C5DBP7</accession>